<feature type="transmembrane region" description="Helical" evidence="2">
    <location>
        <begin position="75"/>
        <end position="95"/>
    </location>
</feature>
<name>W0TGR6_KLUMD</name>
<dbReference type="InterPro" id="IPR001142">
    <property type="entry name" value="DUP/COS"/>
</dbReference>
<gene>
    <name evidence="3" type="ORF">KLMA_70420</name>
</gene>
<feature type="region of interest" description="Disordered" evidence="1">
    <location>
        <begin position="1"/>
        <end position="25"/>
    </location>
</feature>
<evidence type="ECO:0000256" key="1">
    <source>
        <dbReference type="SAM" id="MobiDB-lite"/>
    </source>
</evidence>
<keyword evidence="2" id="KW-0812">Transmembrane</keyword>
<evidence type="ECO:0000256" key="2">
    <source>
        <dbReference type="SAM" id="Phobius"/>
    </source>
</evidence>
<dbReference type="EMBL" id="AP012219">
    <property type="protein sequence ID" value="BAO42268.1"/>
    <property type="molecule type" value="Genomic_DNA"/>
</dbReference>
<dbReference type="VEuPathDB" id="FungiDB:KLMA_70420"/>
<evidence type="ECO:0000313" key="4">
    <source>
        <dbReference type="Proteomes" id="UP000065495"/>
    </source>
</evidence>
<dbReference type="KEGG" id="kmx:KLMA_70420"/>
<dbReference type="RefSeq" id="XP_022678019.1">
    <property type="nucleotide sequence ID" value="XM_022821681.1"/>
</dbReference>
<organism evidence="3 4">
    <name type="scientific">Kluyveromyces marxianus (strain DMKU3-1042 / BCC 29191 / NBRC 104275)</name>
    <name type="common">Yeast</name>
    <name type="synonym">Candida kefyr</name>
    <dbReference type="NCBI Taxonomy" id="1003335"/>
    <lineage>
        <taxon>Eukaryota</taxon>
        <taxon>Fungi</taxon>
        <taxon>Dikarya</taxon>
        <taxon>Ascomycota</taxon>
        <taxon>Saccharomycotina</taxon>
        <taxon>Saccharomycetes</taxon>
        <taxon>Saccharomycetales</taxon>
        <taxon>Saccharomycetaceae</taxon>
        <taxon>Kluyveromyces</taxon>
    </lineage>
</organism>
<dbReference type="GeneID" id="34718162"/>
<dbReference type="Pfam" id="PF00674">
    <property type="entry name" value="DUP"/>
    <property type="match status" value="1"/>
</dbReference>
<protein>
    <submittedName>
        <fullName evidence="3">Conserved hypothetical membrane protein</fullName>
    </submittedName>
</protein>
<accession>W0TGR6</accession>
<evidence type="ECO:0000313" key="3">
    <source>
        <dbReference type="EMBL" id="BAO42268.1"/>
    </source>
</evidence>
<sequence>MTTPDSPLMKERSENPPQFSRSKLGKERYGGSVSYSIAQHPTAFRCLIGTILIIAISVCVIVYNSDSSTSGDAAVFCLFLILMCIIAIFIIMAIMCSPVTSEILKNPDDALFFLKLIATGHSWDEVGRIMNSYLFERGIWWTNSYFYDSEQCYNLFVSYSKDCADPAIEPFIDQAKSKLTESLTQEWDRIGLSDE</sequence>
<keyword evidence="2" id="KW-0472">Membrane</keyword>
<proteinExistence type="predicted"/>
<keyword evidence="2" id="KW-1133">Transmembrane helix</keyword>
<dbReference type="Proteomes" id="UP000065495">
    <property type="component" value="Chromosome 7"/>
</dbReference>
<reference evidence="3 4" key="1">
    <citation type="journal article" date="2015" name="Biotechnol. Biofuels">
        <title>Genetic basis of the highly efficient yeast Kluyveromyces marxianus: complete genome sequence and transcriptome analyses.</title>
        <authorList>
            <person name="Lertwattanasakul N."/>
            <person name="Kosaka T."/>
            <person name="Hosoyama A."/>
            <person name="Suzuki Y."/>
            <person name="Rodrussamee N."/>
            <person name="Matsutani M."/>
            <person name="Murata M."/>
            <person name="Fujimoto N."/>
            <person name="Suprayogi"/>
            <person name="Tsuchikane K."/>
            <person name="Limtong S."/>
            <person name="Fujita N."/>
            <person name="Yamada M."/>
        </authorList>
    </citation>
    <scope>NUCLEOTIDE SEQUENCE [LARGE SCALE GENOMIC DNA]</scope>
    <source>
        <strain evidence="4">DMKU3-1042 / BCC 29191 / NBRC 104275</strain>
    </source>
</reference>
<dbReference type="OrthoDB" id="4038835at2759"/>
<feature type="transmembrane region" description="Helical" evidence="2">
    <location>
        <begin position="42"/>
        <end position="63"/>
    </location>
</feature>
<dbReference type="AlphaFoldDB" id="W0TGR6"/>